<organism evidence="13 14">
    <name type="scientific">Oribacterium parvum</name>
    <dbReference type="NCBI Taxonomy" id="1501329"/>
    <lineage>
        <taxon>Bacteria</taxon>
        <taxon>Bacillati</taxon>
        <taxon>Bacillota</taxon>
        <taxon>Clostridia</taxon>
        <taxon>Lachnospirales</taxon>
        <taxon>Lachnospiraceae</taxon>
        <taxon>Oribacterium</taxon>
    </lineage>
</organism>
<evidence type="ECO:0000313" key="14">
    <source>
        <dbReference type="Proteomes" id="UP000709351"/>
    </source>
</evidence>
<evidence type="ECO:0000256" key="10">
    <source>
        <dbReference type="ARBA" id="ARBA00023014"/>
    </source>
</evidence>
<evidence type="ECO:0000313" key="13">
    <source>
        <dbReference type="EMBL" id="MBF1283045.1"/>
    </source>
</evidence>
<dbReference type="Gene3D" id="3.20.20.70">
    <property type="entry name" value="Aldolase class I"/>
    <property type="match status" value="1"/>
</dbReference>
<evidence type="ECO:0000256" key="1">
    <source>
        <dbReference type="ARBA" id="ARBA00001966"/>
    </source>
</evidence>
<evidence type="ECO:0000256" key="3">
    <source>
        <dbReference type="ARBA" id="ARBA00009777"/>
    </source>
</evidence>
<evidence type="ECO:0000256" key="11">
    <source>
        <dbReference type="ARBA" id="ARBA00047365"/>
    </source>
</evidence>
<evidence type="ECO:0000256" key="2">
    <source>
        <dbReference type="ARBA" id="ARBA00003852"/>
    </source>
</evidence>
<dbReference type="EC" id="1.97.1.-" evidence="12"/>
<evidence type="ECO:0000256" key="8">
    <source>
        <dbReference type="ARBA" id="ARBA00023002"/>
    </source>
</evidence>
<gene>
    <name evidence="13" type="primary">nrdG</name>
    <name evidence="13" type="ORF">HXM93_00725</name>
</gene>
<dbReference type="PROSITE" id="PS01087">
    <property type="entry name" value="RADICAL_ACTIVATING"/>
    <property type="match status" value="1"/>
</dbReference>
<dbReference type="SFLD" id="SFLDF00299">
    <property type="entry name" value="anaerobic_ribonucleoside-triph"/>
    <property type="match status" value="1"/>
</dbReference>
<comment type="caution">
    <text evidence="13">The sequence shown here is derived from an EMBL/GenBank/DDBJ whole genome shotgun (WGS) entry which is preliminary data.</text>
</comment>
<dbReference type="InterPro" id="IPR012837">
    <property type="entry name" value="NrdG"/>
</dbReference>
<keyword evidence="5" id="KW-0004">4Fe-4S</keyword>
<dbReference type="Pfam" id="PF13353">
    <property type="entry name" value="Fer4_12"/>
    <property type="match status" value="1"/>
</dbReference>
<evidence type="ECO:0000256" key="12">
    <source>
        <dbReference type="PIRNR" id="PIRNR000368"/>
    </source>
</evidence>
<dbReference type="InterPro" id="IPR007197">
    <property type="entry name" value="rSAM"/>
</dbReference>
<keyword evidence="6" id="KW-0949">S-adenosyl-L-methionine</keyword>
<comment type="function">
    <text evidence="2 12">Activation of anaerobic ribonucleoside-triphosphate reductase under anaerobic conditions by generation of an organic free radical, using S-adenosylmethionine and reduced flavodoxin as cosubstrates to produce 5'-deoxy-adenosine.</text>
</comment>
<name>A0A930DQX7_9FIRM</name>
<keyword evidence="8 12" id="KW-0560">Oxidoreductase</keyword>
<evidence type="ECO:0000256" key="9">
    <source>
        <dbReference type="ARBA" id="ARBA00023004"/>
    </source>
</evidence>
<dbReference type="SFLD" id="SFLDG01066">
    <property type="entry name" value="organic_radical-activating_enz"/>
    <property type="match status" value="1"/>
</dbReference>
<accession>A0A930DQX7</accession>
<dbReference type="PIRSF" id="PIRSF000368">
    <property type="entry name" value="NrdG"/>
    <property type="match status" value="1"/>
</dbReference>
<keyword evidence="9" id="KW-0408">Iron</keyword>
<dbReference type="PANTHER" id="PTHR30352">
    <property type="entry name" value="PYRUVATE FORMATE-LYASE-ACTIVATING ENZYME"/>
    <property type="match status" value="1"/>
</dbReference>
<evidence type="ECO:0000256" key="7">
    <source>
        <dbReference type="ARBA" id="ARBA00022723"/>
    </source>
</evidence>
<dbReference type="SFLD" id="SFLDS00029">
    <property type="entry name" value="Radical_SAM"/>
    <property type="match status" value="1"/>
</dbReference>
<sequence length="172" mass="19778">MHYAEVKYFDVANGPGIRVSLFVSGCPHACPGCFNEIAWNYEYGEKYTEEVEEKILKAVSKAEIQGLSLLGGEPLYPANLHALLPLLRKMKERLPKKDIWCYSGYTYEELLSREGEEKKELEELFSYLTVLVDGRFIEAEKDITLLFRGSKNQRLILMAETRRSGEVVLYNQ</sequence>
<dbReference type="EMBL" id="JABZRD010000024">
    <property type="protein sequence ID" value="MBF1283045.1"/>
    <property type="molecule type" value="Genomic_DNA"/>
</dbReference>
<dbReference type="GO" id="GO:0051539">
    <property type="term" value="F:4 iron, 4 sulfur cluster binding"/>
    <property type="evidence" value="ECO:0007669"/>
    <property type="project" value="UniProtKB-KW"/>
</dbReference>
<comment type="cofactor">
    <cofactor evidence="1">
        <name>[4Fe-4S] cluster</name>
        <dbReference type="ChEBI" id="CHEBI:49883"/>
    </cofactor>
</comment>
<dbReference type="InterPro" id="IPR013785">
    <property type="entry name" value="Aldolase_TIM"/>
</dbReference>
<dbReference type="PANTHER" id="PTHR30352:SF2">
    <property type="entry name" value="ANAEROBIC RIBONUCLEOSIDE-TRIPHOSPHATE REDUCTASE-ACTIVATING PROTEIN"/>
    <property type="match status" value="1"/>
</dbReference>
<dbReference type="GO" id="GO:0043365">
    <property type="term" value="F:[formate-C-acetyltransferase]-activating enzyme activity"/>
    <property type="evidence" value="ECO:0007669"/>
    <property type="project" value="InterPro"/>
</dbReference>
<evidence type="ECO:0000256" key="6">
    <source>
        <dbReference type="ARBA" id="ARBA00022691"/>
    </source>
</evidence>
<keyword evidence="10" id="KW-0411">Iron-sulfur</keyword>
<dbReference type="InterPro" id="IPR034457">
    <property type="entry name" value="Organic_radical-activating"/>
</dbReference>
<dbReference type="InterPro" id="IPR058240">
    <property type="entry name" value="rSAM_sf"/>
</dbReference>
<dbReference type="NCBIfam" id="TIGR02491">
    <property type="entry name" value="NrdG"/>
    <property type="match status" value="1"/>
</dbReference>
<evidence type="ECO:0000256" key="5">
    <source>
        <dbReference type="ARBA" id="ARBA00022485"/>
    </source>
</evidence>
<keyword evidence="7" id="KW-0479">Metal-binding</keyword>
<comment type="catalytic activity">
    <reaction evidence="11">
        <text>glycyl-[protein] + reduced [flavodoxin] + S-adenosyl-L-methionine = glycin-2-yl radical-[protein] + semiquinone [flavodoxin] + 5'-deoxyadenosine + L-methionine + H(+)</text>
        <dbReference type="Rhea" id="RHEA:61976"/>
        <dbReference type="Rhea" id="RHEA-COMP:10622"/>
        <dbReference type="Rhea" id="RHEA-COMP:14480"/>
        <dbReference type="Rhea" id="RHEA-COMP:15993"/>
        <dbReference type="Rhea" id="RHEA-COMP:15994"/>
        <dbReference type="ChEBI" id="CHEBI:15378"/>
        <dbReference type="ChEBI" id="CHEBI:17319"/>
        <dbReference type="ChEBI" id="CHEBI:29947"/>
        <dbReference type="ChEBI" id="CHEBI:32722"/>
        <dbReference type="ChEBI" id="CHEBI:57618"/>
        <dbReference type="ChEBI" id="CHEBI:57844"/>
        <dbReference type="ChEBI" id="CHEBI:59789"/>
        <dbReference type="ChEBI" id="CHEBI:140311"/>
    </reaction>
</comment>
<dbReference type="InterPro" id="IPR001989">
    <property type="entry name" value="Radical_activat_CS"/>
</dbReference>
<dbReference type="SFLD" id="SFLDG01063">
    <property type="entry name" value="activating_enzymes__group_1"/>
    <property type="match status" value="1"/>
</dbReference>
<reference evidence="13" key="1">
    <citation type="submission" date="2020-04" db="EMBL/GenBank/DDBJ databases">
        <title>Deep metagenomics examines the oral microbiome during advanced dental caries in children, revealing novel taxa and co-occurrences with host molecules.</title>
        <authorList>
            <person name="Baker J.L."/>
            <person name="Morton J.T."/>
            <person name="Dinis M."/>
            <person name="Alvarez R."/>
            <person name="Tran N.C."/>
            <person name="Knight R."/>
            <person name="Edlund A."/>
        </authorList>
    </citation>
    <scope>NUCLEOTIDE SEQUENCE</scope>
    <source>
        <strain evidence="13">JCVI_24_bin.2</strain>
    </source>
</reference>
<dbReference type="SUPFAM" id="SSF102114">
    <property type="entry name" value="Radical SAM enzymes"/>
    <property type="match status" value="1"/>
</dbReference>
<protein>
    <recommendedName>
        <fullName evidence="4 12">Anaerobic ribonucleoside-triphosphate reductase-activating protein</fullName>
        <ecNumber evidence="12">1.97.1.-</ecNumber>
    </recommendedName>
</protein>
<dbReference type="GO" id="GO:0046872">
    <property type="term" value="F:metal ion binding"/>
    <property type="evidence" value="ECO:0007669"/>
    <property type="project" value="UniProtKB-KW"/>
</dbReference>
<dbReference type="AlphaFoldDB" id="A0A930DQX7"/>
<dbReference type="GO" id="GO:0004748">
    <property type="term" value="F:ribonucleoside-diphosphate reductase activity, thioredoxin disulfide as acceptor"/>
    <property type="evidence" value="ECO:0007669"/>
    <property type="project" value="TreeGrafter"/>
</dbReference>
<dbReference type="Proteomes" id="UP000709351">
    <property type="component" value="Unassembled WGS sequence"/>
</dbReference>
<comment type="similarity">
    <text evidence="3 12">Belongs to the organic radical-activating enzymes family.</text>
</comment>
<evidence type="ECO:0000256" key="4">
    <source>
        <dbReference type="ARBA" id="ARBA00014281"/>
    </source>
</evidence>
<proteinExistence type="inferred from homology"/>